<proteinExistence type="predicted"/>
<keyword evidence="1" id="KW-1133">Transmembrane helix</keyword>
<organism evidence="3 4">
    <name type="scientific">Acaryochloris thomasi RCC1774</name>
    <dbReference type="NCBI Taxonomy" id="1764569"/>
    <lineage>
        <taxon>Bacteria</taxon>
        <taxon>Bacillati</taxon>
        <taxon>Cyanobacteriota</taxon>
        <taxon>Cyanophyceae</taxon>
        <taxon>Acaryochloridales</taxon>
        <taxon>Acaryochloridaceae</taxon>
        <taxon>Acaryochloris</taxon>
        <taxon>Acaryochloris thomasi</taxon>
    </lineage>
</organism>
<comment type="caution">
    <text evidence="3">The sequence shown here is derived from an EMBL/GenBank/DDBJ whole genome shotgun (WGS) entry which is preliminary data.</text>
</comment>
<protein>
    <recommendedName>
        <fullName evidence="2">DUF2062 domain-containing protein</fullName>
    </recommendedName>
</protein>
<sequence>MTFRRRWRYYYFRLVRLRGTPEAIARGLAVGAFAGMFPVMGFQIIFGVLLAILVRGNKIVAAAATWISNPLTYFPLFAFNFQIGQWLLRTDHLSFAQLENIRDLRQLLHLSGGFLATLFGGCLLMGTLAAVLSYVGGRWIIARLRRRHKKRRRQRRLKRSEKAGG</sequence>
<reference evidence="3 4" key="1">
    <citation type="journal article" date="2018" name="Sci. Rep.">
        <title>A novel species of the marine cyanobacterium Acaryochloris with a unique pigment content and lifestyle.</title>
        <authorList>
            <person name="Partensky F."/>
            <person name="Six C."/>
            <person name="Ratin M."/>
            <person name="Garczarek L."/>
            <person name="Vaulot D."/>
            <person name="Probert I."/>
            <person name="Calteau A."/>
            <person name="Gourvil P."/>
            <person name="Marie D."/>
            <person name="Grebert T."/>
            <person name="Bouchier C."/>
            <person name="Le Panse S."/>
            <person name="Gachenot M."/>
            <person name="Rodriguez F."/>
            <person name="Garrido J.L."/>
        </authorList>
    </citation>
    <scope>NUCLEOTIDE SEQUENCE [LARGE SCALE GENOMIC DNA]</scope>
    <source>
        <strain evidence="3 4">RCC1774</strain>
    </source>
</reference>
<feature type="transmembrane region" description="Helical" evidence="1">
    <location>
        <begin position="66"/>
        <end position="88"/>
    </location>
</feature>
<dbReference type="EMBL" id="PQWO01000004">
    <property type="protein sequence ID" value="PZD73957.1"/>
    <property type="molecule type" value="Genomic_DNA"/>
</dbReference>
<name>A0A2W1K198_9CYAN</name>
<evidence type="ECO:0000259" key="2">
    <source>
        <dbReference type="Pfam" id="PF09835"/>
    </source>
</evidence>
<feature type="domain" description="DUF2062" evidence="2">
    <location>
        <begin position="5"/>
        <end position="149"/>
    </location>
</feature>
<keyword evidence="1" id="KW-0812">Transmembrane</keyword>
<dbReference type="InterPro" id="IPR018639">
    <property type="entry name" value="DUF2062"/>
</dbReference>
<keyword evidence="4" id="KW-1185">Reference proteome</keyword>
<evidence type="ECO:0000313" key="3">
    <source>
        <dbReference type="EMBL" id="PZD73957.1"/>
    </source>
</evidence>
<keyword evidence="1" id="KW-0472">Membrane</keyword>
<dbReference type="Proteomes" id="UP000248857">
    <property type="component" value="Unassembled WGS sequence"/>
</dbReference>
<dbReference type="PANTHER" id="PTHR40547">
    <property type="entry name" value="SLL0298 PROTEIN"/>
    <property type="match status" value="1"/>
</dbReference>
<feature type="transmembrane region" description="Helical" evidence="1">
    <location>
        <begin position="108"/>
        <end position="141"/>
    </location>
</feature>
<dbReference type="AlphaFoldDB" id="A0A2W1K198"/>
<accession>A0A2W1K198</accession>
<dbReference type="Pfam" id="PF09835">
    <property type="entry name" value="DUF2062"/>
    <property type="match status" value="1"/>
</dbReference>
<gene>
    <name evidence="3" type="ORF">C1752_01791</name>
</gene>
<feature type="transmembrane region" description="Helical" evidence="1">
    <location>
        <begin position="28"/>
        <end position="54"/>
    </location>
</feature>
<evidence type="ECO:0000256" key="1">
    <source>
        <dbReference type="SAM" id="Phobius"/>
    </source>
</evidence>
<evidence type="ECO:0000313" key="4">
    <source>
        <dbReference type="Proteomes" id="UP000248857"/>
    </source>
</evidence>
<dbReference type="PANTHER" id="PTHR40547:SF1">
    <property type="entry name" value="SLL0298 PROTEIN"/>
    <property type="match status" value="1"/>
</dbReference>